<dbReference type="GeneID" id="81360180"/>
<dbReference type="InterPro" id="IPR017927">
    <property type="entry name" value="FAD-bd_FR_type"/>
</dbReference>
<evidence type="ECO:0000256" key="5">
    <source>
        <dbReference type="ARBA" id="ARBA00022475"/>
    </source>
</evidence>
<dbReference type="EMBL" id="JAPQKI010000009">
    <property type="protein sequence ID" value="KAJ5090025.1"/>
    <property type="molecule type" value="Genomic_DNA"/>
</dbReference>
<dbReference type="AlphaFoldDB" id="A0A9W9EY63"/>
<dbReference type="SUPFAM" id="SSF63380">
    <property type="entry name" value="Riboflavin synthase domain-like"/>
    <property type="match status" value="1"/>
</dbReference>
<dbReference type="InterPro" id="IPR017938">
    <property type="entry name" value="Riboflavin_synthase-like_b-brl"/>
</dbReference>
<dbReference type="InterPro" id="IPR039261">
    <property type="entry name" value="FNR_nucleotide-bd"/>
</dbReference>
<evidence type="ECO:0000256" key="13">
    <source>
        <dbReference type="SAM" id="Phobius"/>
    </source>
</evidence>
<dbReference type="GO" id="GO:0052851">
    <property type="term" value="F:ferric-chelate reductase (NADPH) activity"/>
    <property type="evidence" value="ECO:0007669"/>
    <property type="project" value="UniProtKB-EC"/>
</dbReference>
<sequence length="600" mass="67701">MDSMGSMIPFLDQPVMLHSSRDPGECTLTPEQCAYKSQYWVNWYQADHRYALPTVAFFLTAIVIFAISHVVSAIAPQSVKKSVFWSRSVSFLRFLSYKSWRIAGWNTQSLGMFLLGGAGLVFFLAMTLGPLPYYWPNTKEVSYGGSPPIATRTGFMALACMPFLIILGAKANPITALTGISHEKLNIWHNWVAWAMFVLALIHTFPFIIVHVKEGDLVMTWNTGGVWVTGVVALIAQAWLTFMSIPWIRNRYYEFFKSTHFFMAMVFIIFFFLHCDFRMSSWDYFIATAVLYTLSWLYSQCRTYFEHGFKHKARLAAETENTLRITIDTTMEWGPGQHVFLRFLTCGVHAFTAHPFTICSVPQKGKKNQLVFFVKRRGGVTGHLMSLALKNPDSQVPVLLDGPYGGIPEGRLVDFEKNLIIGGGAGAGLTLSMVEDFVQLNHLRPKDEMKVIVATRDPGMRFWYIQTLEEIAARHSKHDVIPRLSIQIHETFAEQAGRDPGAEDLKLEDGSRVSKVHSKECSQLTTEMFGVHFFSGRPDLPAIMHQMANQEGTSLGVVVCGPSSMHYDVCETASAEQSRIMAKKPGSARELWLHTENFSY</sequence>
<evidence type="ECO:0000256" key="11">
    <source>
        <dbReference type="ARBA" id="ARBA00023136"/>
    </source>
</evidence>
<evidence type="ECO:0000256" key="3">
    <source>
        <dbReference type="ARBA" id="ARBA00012668"/>
    </source>
</evidence>
<feature type="transmembrane region" description="Helical" evidence="13">
    <location>
        <begin position="50"/>
        <end position="75"/>
    </location>
</feature>
<reference evidence="15" key="1">
    <citation type="submission" date="2022-11" db="EMBL/GenBank/DDBJ databases">
        <authorList>
            <person name="Petersen C."/>
        </authorList>
    </citation>
    <scope>NUCLEOTIDE SEQUENCE</scope>
    <source>
        <strain evidence="15">IBT 30761</strain>
    </source>
</reference>
<comment type="caution">
    <text evidence="15">The sequence shown here is derived from an EMBL/GenBank/DDBJ whole genome shotgun (WGS) entry which is preliminary data.</text>
</comment>
<keyword evidence="9" id="KW-0560">Oxidoreductase</keyword>
<feature type="transmembrane region" description="Helical" evidence="13">
    <location>
        <begin position="224"/>
        <end position="243"/>
    </location>
</feature>
<evidence type="ECO:0000256" key="7">
    <source>
        <dbReference type="ARBA" id="ARBA00022982"/>
    </source>
</evidence>
<keyword evidence="7" id="KW-0249">Electron transport</keyword>
<dbReference type="PANTHER" id="PTHR32361:SF23">
    <property type="entry name" value="FERRIC-CHELATE REDUCTASE"/>
    <property type="match status" value="1"/>
</dbReference>
<feature type="transmembrane region" description="Helical" evidence="13">
    <location>
        <begin position="110"/>
        <end position="129"/>
    </location>
</feature>
<evidence type="ECO:0000256" key="4">
    <source>
        <dbReference type="ARBA" id="ARBA00022448"/>
    </source>
</evidence>
<dbReference type="GO" id="GO:0006879">
    <property type="term" value="P:intracellular iron ion homeostasis"/>
    <property type="evidence" value="ECO:0007669"/>
    <property type="project" value="TreeGrafter"/>
</dbReference>
<keyword evidence="10" id="KW-0406">Ion transport</keyword>
<keyword evidence="4" id="KW-0813">Transport</keyword>
<dbReference type="Gene3D" id="2.40.30.10">
    <property type="entry name" value="Translation factors"/>
    <property type="match status" value="1"/>
</dbReference>
<name>A0A9W9EY63_9EURO</name>
<dbReference type="SFLD" id="SFLDS00052">
    <property type="entry name" value="Ferric_Reductase_Domain"/>
    <property type="match status" value="1"/>
</dbReference>
<reference evidence="15" key="2">
    <citation type="journal article" date="2023" name="IMA Fungus">
        <title>Comparative genomic study of the Penicillium genus elucidates a diverse pangenome and 15 lateral gene transfer events.</title>
        <authorList>
            <person name="Petersen C."/>
            <person name="Sorensen T."/>
            <person name="Nielsen M.R."/>
            <person name="Sondergaard T.E."/>
            <person name="Sorensen J.L."/>
            <person name="Fitzpatrick D.A."/>
            <person name="Frisvad J.C."/>
            <person name="Nielsen K.L."/>
        </authorList>
    </citation>
    <scope>NUCLEOTIDE SEQUENCE</scope>
    <source>
        <strain evidence="15">IBT 30761</strain>
    </source>
</reference>
<evidence type="ECO:0000256" key="9">
    <source>
        <dbReference type="ARBA" id="ARBA00023002"/>
    </source>
</evidence>
<evidence type="ECO:0000256" key="2">
    <source>
        <dbReference type="ARBA" id="ARBA00006278"/>
    </source>
</evidence>
<organism evidence="15 16">
    <name type="scientific">Penicillium argentinense</name>
    <dbReference type="NCBI Taxonomy" id="1131581"/>
    <lineage>
        <taxon>Eukaryota</taxon>
        <taxon>Fungi</taxon>
        <taxon>Dikarya</taxon>
        <taxon>Ascomycota</taxon>
        <taxon>Pezizomycotina</taxon>
        <taxon>Eurotiomycetes</taxon>
        <taxon>Eurotiomycetidae</taxon>
        <taxon>Eurotiales</taxon>
        <taxon>Aspergillaceae</taxon>
        <taxon>Penicillium</taxon>
    </lineage>
</organism>
<accession>A0A9W9EY63</accession>
<evidence type="ECO:0000256" key="8">
    <source>
        <dbReference type="ARBA" id="ARBA00022989"/>
    </source>
</evidence>
<dbReference type="SFLD" id="SFLDG01168">
    <property type="entry name" value="Ferric_reductase_subgroup_(FRE"/>
    <property type="match status" value="1"/>
</dbReference>
<evidence type="ECO:0000256" key="10">
    <source>
        <dbReference type="ARBA" id="ARBA00023065"/>
    </source>
</evidence>
<feature type="transmembrane region" description="Helical" evidence="13">
    <location>
        <begin position="190"/>
        <end position="212"/>
    </location>
</feature>
<dbReference type="Pfam" id="PF01794">
    <property type="entry name" value="Ferric_reduct"/>
    <property type="match status" value="1"/>
</dbReference>
<dbReference type="InterPro" id="IPR013112">
    <property type="entry name" value="FAD-bd_8"/>
</dbReference>
<feature type="transmembrane region" description="Helical" evidence="13">
    <location>
        <begin position="255"/>
        <end position="273"/>
    </location>
</feature>
<evidence type="ECO:0000259" key="14">
    <source>
        <dbReference type="PROSITE" id="PS51384"/>
    </source>
</evidence>
<feature type="domain" description="FAD-binding FR-type" evidence="14">
    <location>
        <begin position="302"/>
        <end position="410"/>
    </location>
</feature>
<dbReference type="CDD" id="cd06186">
    <property type="entry name" value="NOX_Duox_like_FAD_NADP"/>
    <property type="match status" value="1"/>
</dbReference>
<comment type="catalytic activity">
    <reaction evidence="12">
        <text>2 a Fe(II)-siderophore + NADP(+) + H(+) = 2 a Fe(III)-siderophore + NADPH</text>
        <dbReference type="Rhea" id="RHEA:28795"/>
        <dbReference type="Rhea" id="RHEA-COMP:11342"/>
        <dbReference type="Rhea" id="RHEA-COMP:11344"/>
        <dbReference type="ChEBI" id="CHEBI:15378"/>
        <dbReference type="ChEBI" id="CHEBI:29033"/>
        <dbReference type="ChEBI" id="CHEBI:29034"/>
        <dbReference type="ChEBI" id="CHEBI:57783"/>
        <dbReference type="ChEBI" id="CHEBI:58349"/>
        <dbReference type="EC" id="1.16.1.9"/>
    </reaction>
</comment>
<dbReference type="Proteomes" id="UP001149074">
    <property type="component" value="Unassembled WGS sequence"/>
</dbReference>
<dbReference type="EC" id="1.16.1.9" evidence="3"/>
<keyword evidence="16" id="KW-1185">Reference proteome</keyword>
<evidence type="ECO:0000313" key="15">
    <source>
        <dbReference type="EMBL" id="KAJ5090025.1"/>
    </source>
</evidence>
<dbReference type="Gene3D" id="3.40.50.80">
    <property type="entry name" value="Nucleotide-binding domain of ferredoxin-NADP reductase (FNR) module"/>
    <property type="match status" value="1"/>
</dbReference>
<keyword evidence="5" id="KW-1003">Cell membrane</keyword>
<dbReference type="InterPro" id="IPR051410">
    <property type="entry name" value="Ferric/Cupric_Reductase"/>
</dbReference>
<dbReference type="SUPFAM" id="SSF52343">
    <property type="entry name" value="Ferredoxin reductase-like, C-terminal NADP-linked domain"/>
    <property type="match status" value="1"/>
</dbReference>
<dbReference type="RefSeq" id="XP_056472007.1">
    <property type="nucleotide sequence ID" value="XM_056621201.1"/>
</dbReference>
<keyword evidence="8 13" id="KW-1133">Transmembrane helix</keyword>
<dbReference type="GO" id="GO:0015677">
    <property type="term" value="P:copper ion import"/>
    <property type="evidence" value="ECO:0007669"/>
    <property type="project" value="TreeGrafter"/>
</dbReference>
<keyword evidence="11 13" id="KW-0472">Membrane</keyword>
<protein>
    <recommendedName>
        <fullName evidence="3">ferric-chelate reductase (NADPH)</fullName>
        <ecNumber evidence="3">1.16.1.9</ecNumber>
    </recommendedName>
</protein>
<dbReference type="Pfam" id="PF08022">
    <property type="entry name" value="FAD_binding_8"/>
    <property type="match status" value="1"/>
</dbReference>
<dbReference type="PROSITE" id="PS51384">
    <property type="entry name" value="FAD_FR"/>
    <property type="match status" value="1"/>
</dbReference>
<dbReference type="Pfam" id="PF08030">
    <property type="entry name" value="NAD_binding_6"/>
    <property type="match status" value="1"/>
</dbReference>
<keyword evidence="6 13" id="KW-0812">Transmembrane</keyword>
<comment type="subcellular location">
    <subcellularLocation>
        <location evidence="1">Cell membrane</location>
        <topology evidence="1">Multi-pass membrane protein</topology>
    </subcellularLocation>
</comment>
<evidence type="ECO:0000256" key="1">
    <source>
        <dbReference type="ARBA" id="ARBA00004651"/>
    </source>
</evidence>
<dbReference type="PANTHER" id="PTHR32361">
    <property type="entry name" value="FERRIC/CUPRIC REDUCTASE TRANSMEMBRANE COMPONENT"/>
    <property type="match status" value="1"/>
</dbReference>
<dbReference type="GO" id="GO:0005886">
    <property type="term" value="C:plasma membrane"/>
    <property type="evidence" value="ECO:0007669"/>
    <property type="project" value="UniProtKB-SubCell"/>
</dbReference>
<dbReference type="InterPro" id="IPR013121">
    <property type="entry name" value="Fe_red_NAD-bd_6"/>
</dbReference>
<evidence type="ECO:0000313" key="16">
    <source>
        <dbReference type="Proteomes" id="UP001149074"/>
    </source>
</evidence>
<evidence type="ECO:0000256" key="6">
    <source>
        <dbReference type="ARBA" id="ARBA00022692"/>
    </source>
</evidence>
<evidence type="ECO:0000256" key="12">
    <source>
        <dbReference type="ARBA" id="ARBA00048483"/>
    </source>
</evidence>
<proteinExistence type="inferred from homology"/>
<dbReference type="GO" id="GO:0006826">
    <property type="term" value="P:iron ion transport"/>
    <property type="evidence" value="ECO:0007669"/>
    <property type="project" value="TreeGrafter"/>
</dbReference>
<comment type="similarity">
    <text evidence="2">Belongs to the ferric reductase (FRE) family.</text>
</comment>
<dbReference type="InterPro" id="IPR013130">
    <property type="entry name" value="Fe3_Rdtase_TM_dom"/>
</dbReference>
<gene>
    <name evidence="15" type="ORF">N7532_008709</name>
</gene>
<dbReference type="OrthoDB" id="17725at2759"/>
<feature type="transmembrane region" description="Helical" evidence="13">
    <location>
        <begin position="149"/>
        <end position="169"/>
    </location>
</feature>